<name>A0A2M8DB52_9BACT</name>
<keyword evidence="1" id="KW-1133">Transmembrane helix</keyword>
<dbReference type="Proteomes" id="UP000229706">
    <property type="component" value="Unassembled WGS sequence"/>
</dbReference>
<evidence type="ECO:0000256" key="1">
    <source>
        <dbReference type="SAM" id="Phobius"/>
    </source>
</evidence>
<gene>
    <name evidence="2" type="ORF">CO083_06060</name>
</gene>
<keyword evidence="1" id="KW-0812">Transmembrane</keyword>
<dbReference type="AlphaFoldDB" id="A0A2M8DB52"/>
<organism evidence="2 3">
    <name type="scientific">Candidatus Roizmanbacteria bacterium CG_4_9_14_0_8_um_filter_34_12</name>
    <dbReference type="NCBI Taxonomy" id="1974840"/>
    <lineage>
        <taxon>Bacteria</taxon>
        <taxon>Candidatus Roizmaniibacteriota</taxon>
    </lineage>
</organism>
<sequence length="214" mass="25514">MLLNIKDKIIILFFFFLLIFIGFNRVNLFQDYNPTVIVEDHKFDNNQNIELLKGEKVVEKFVAKNNHLGTVSIKYNTYNRINDDYLQFRIKEYGNNHWYYSNKYKTDQFINGQYFPFGFPAINNSNGKKYQIEITSLAGTKGNFVQMVIKNTPYLSRYSFPKSYLQQNKREIPKFLLGKILSYFNHIGLNIYLFLILIYLLLSYLLNFVNIRKL</sequence>
<protein>
    <submittedName>
        <fullName evidence="2">Uncharacterized protein</fullName>
    </submittedName>
</protein>
<proteinExistence type="predicted"/>
<accession>A0A2M8DB52</accession>
<feature type="transmembrane region" description="Helical" evidence="1">
    <location>
        <begin position="9"/>
        <end position="26"/>
    </location>
</feature>
<evidence type="ECO:0000313" key="2">
    <source>
        <dbReference type="EMBL" id="PJB87612.1"/>
    </source>
</evidence>
<dbReference type="EMBL" id="PFTH01000220">
    <property type="protein sequence ID" value="PJB87612.1"/>
    <property type="molecule type" value="Genomic_DNA"/>
</dbReference>
<reference evidence="3" key="1">
    <citation type="submission" date="2017-09" db="EMBL/GenBank/DDBJ databases">
        <title>Depth-based differentiation of microbial function through sediment-hosted aquifers and enrichment of novel symbionts in the deep terrestrial subsurface.</title>
        <authorList>
            <person name="Probst A.J."/>
            <person name="Ladd B."/>
            <person name="Jarett J.K."/>
            <person name="Geller-Mcgrath D.E."/>
            <person name="Sieber C.M.K."/>
            <person name="Emerson J.B."/>
            <person name="Anantharaman K."/>
            <person name="Thomas B.C."/>
            <person name="Malmstrom R."/>
            <person name="Stieglmeier M."/>
            <person name="Klingl A."/>
            <person name="Woyke T."/>
            <person name="Ryan C.M."/>
            <person name="Banfield J.F."/>
        </authorList>
    </citation>
    <scope>NUCLEOTIDE SEQUENCE [LARGE SCALE GENOMIC DNA]</scope>
</reference>
<evidence type="ECO:0000313" key="3">
    <source>
        <dbReference type="Proteomes" id="UP000229706"/>
    </source>
</evidence>
<keyword evidence="1" id="KW-0472">Membrane</keyword>
<feature type="non-terminal residue" evidence="2">
    <location>
        <position position="214"/>
    </location>
</feature>
<feature type="transmembrane region" description="Helical" evidence="1">
    <location>
        <begin position="191"/>
        <end position="209"/>
    </location>
</feature>
<comment type="caution">
    <text evidence="2">The sequence shown here is derived from an EMBL/GenBank/DDBJ whole genome shotgun (WGS) entry which is preliminary data.</text>
</comment>